<gene>
    <name evidence="3" type="ORF">DFO70_10766</name>
</gene>
<protein>
    <submittedName>
        <fullName evidence="3">CBS domain-containing protein</fullName>
    </submittedName>
</protein>
<feature type="domain" description="DUF294" evidence="2">
    <location>
        <begin position="182"/>
        <end position="318"/>
    </location>
</feature>
<accession>A0A366JT44</accession>
<dbReference type="RefSeq" id="WP_113883290.1">
    <property type="nucleotide sequence ID" value="NZ_QNSF01000007.1"/>
</dbReference>
<comment type="caution">
    <text evidence="3">The sequence shown here is derived from an EMBL/GenBank/DDBJ whole genome shotgun (WGS) entry which is preliminary data.</text>
</comment>
<dbReference type="Pfam" id="PF10335">
    <property type="entry name" value="DUF294_C"/>
    <property type="match status" value="1"/>
</dbReference>
<dbReference type="STRING" id="1399.VL14_07190"/>
<evidence type="ECO:0000313" key="4">
    <source>
        <dbReference type="Proteomes" id="UP000252731"/>
    </source>
</evidence>
<organism evidence="3 4">
    <name type="scientific">Cytobacillus firmus</name>
    <name type="common">Bacillus firmus</name>
    <dbReference type="NCBI Taxonomy" id="1399"/>
    <lineage>
        <taxon>Bacteria</taxon>
        <taxon>Bacillati</taxon>
        <taxon>Bacillota</taxon>
        <taxon>Bacilli</taxon>
        <taxon>Bacillales</taxon>
        <taxon>Bacillaceae</taxon>
        <taxon>Cytobacillus</taxon>
    </lineage>
</organism>
<dbReference type="EMBL" id="QNSF01000007">
    <property type="protein sequence ID" value="RBP92138.1"/>
    <property type="molecule type" value="Genomic_DNA"/>
</dbReference>
<feature type="domain" description="Protein-PII uridylyltransferase N-terminal" evidence="1">
    <location>
        <begin position="27"/>
        <end position="142"/>
    </location>
</feature>
<sequence length="327" mass="37883">MESSFNSYQTLKKWKEEQIIKYRYDASALNEFHDLIMKDVIRIALERLKIERSPSWKFAWFTMGSGGRKEHGFLSDQDHGLVFEPEEDEAEAYFLQLGEEISKGLHAAGYPYCEGNVMSSNPLWCKSISKWKRQIQAWMQEESLQTIRNLHIFYDSRVLAGEEGYIGELKSIIHMNIQKSPHLLTRMMETSMHIKKSVGPFGQLLTEEKGSHQGELDLKYAAFIPYVNAVRILAVKEGVLETSTIARMSKLKEMDGYDEEMGKYTSNFAALLKWRLQSYRQTDTYDDTHYIQLKSLSKSERNELKNILKDGKKLHQFVIRAIEKGAG</sequence>
<reference evidence="3 4" key="1">
    <citation type="submission" date="2018-06" db="EMBL/GenBank/DDBJ databases">
        <title>Freshwater and sediment microbial communities from various areas in North America, analyzing microbe dynamics in response to fracking.</title>
        <authorList>
            <person name="Lamendella R."/>
        </authorList>
    </citation>
    <scope>NUCLEOTIDE SEQUENCE [LARGE SCALE GENOMIC DNA]</scope>
    <source>
        <strain evidence="3 4">14_TX</strain>
    </source>
</reference>
<dbReference type="InterPro" id="IPR018821">
    <property type="entry name" value="DUF294_put_nucleoTrafse_sb-bd"/>
</dbReference>
<dbReference type="AlphaFoldDB" id="A0A366JT44"/>
<dbReference type="OrthoDB" id="9810963at2"/>
<dbReference type="GO" id="GO:0008773">
    <property type="term" value="F:[protein-PII] uridylyltransferase activity"/>
    <property type="evidence" value="ECO:0007669"/>
    <property type="project" value="InterPro"/>
</dbReference>
<proteinExistence type="predicted"/>
<evidence type="ECO:0000313" key="3">
    <source>
        <dbReference type="EMBL" id="RBP92138.1"/>
    </source>
</evidence>
<dbReference type="Proteomes" id="UP000252731">
    <property type="component" value="Unassembled WGS sequence"/>
</dbReference>
<dbReference type="InterPro" id="IPR005105">
    <property type="entry name" value="GlnD_Uridyltrans_N"/>
</dbReference>
<name>A0A366JT44_CYTFI</name>
<dbReference type="CDD" id="cd05401">
    <property type="entry name" value="NT_GlnE_GlnD_like"/>
    <property type="match status" value="1"/>
</dbReference>
<keyword evidence="4" id="KW-1185">Reference proteome</keyword>
<evidence type="ECO:0000259" key="1">
    <source>
        <dbReference type="Pfam" id="PF03445"/>
    </source>
</evidence>
<evidence type="ECO:0000259" key="2">
    <source>
        <dbReference type="Pfam" id="PF10335"/>
    </source>
</evidence>
<dbReference type="Pfam" id="PF03445">
    <property type="entry name" value="DUF294"/>
    <property type="match status" value="1"/>
</dbReference>